<comment type="function">
    <text evidence="13">Member of the two-component regulatory system DctB/DctD involved in the transport of C4-dicarboxylates. DctB functions as a membrane-associated protein kinase that phosphorylates DctD in response to environmental signals.</text>
</comment>
<keyword evidence="14" id="KW-0175">Coiled coil</keyword>
<evidence type="ECO:0000256" key="13">
    <source>
        <dbReference type="PIRNR" id="PIRNR036431"/>
    </source>
</evidence>
<dbReference type="KEGG" id="arui:G6M88_20020"/>
<dbReference type="SUPFAM" id="SSF55874">
    <property type="entry name" value="ATPase domain of HSP90 chaperone/DNA topoisomerase II/histidine kinase"/>
    <property type="match status" value="1"/>
</dbReference>
<keyword evidence="9 13" id="KW-0067">ATP-binding</keyword>
<keyword evidence="11 13" id="KW-0902">Two-component regulatory system</keyword>
<dbReference type="GO" id="GO:0000155">
    <property type="term" value="F:phosphorelay sensor kinase activity"/>
    <property type="evidence" value="ECO:0007669"/>
    <property type="project" value="UniProtKB-UniRule"/>
</dbReference>
<reference evidence="16 19" key="1">
    <citation type="journal article" date="2020" name="Science">
        <title>Unexpected conservation and global transmission of agrobacterial virulence plasmids.</title>
        <authorList>
            <person name="Weisberg A.J."/>
            <person name="Davis E.W. 2nd"/>
            <person name="Tabima J."/>
            <person name="Belcher M.S."/>
            <person name="Miller M."/>
            <person name="Kuo C.H."/>
            <person name="Loper J.E."/>
            <person name="Grunwald N.J."/>
            <person name="Putnam M.L."/>
            <person name="Chang J.H."/>
        </authorList>
    </citation>
    <scope>NUCLEOTIDE SEQUENCE [LARGE SCALE GENOMIC DNA]</scope>
    <source>
        <strain evidence="16 19">A19/93</strain>
    </source>
</reference>
<dbReference type="PROSITE" id="PS50109">
    <property type="entry name" value="HIS_KIN"/>
    <property type="match status" value="1"/>
</dbReference>
<keyword evidence="7 13" id="KW-0547">Nucleotide-binding</keyword>
<dbReference type="EMBL" id="CP049207">
    <property type="protein sequence ID" value="QTG02667.1"/>
    <property type="molecule type" value="Genomic_DNA"/>
</dbReference>
<keyword evidence="8 13" id="KW-0418">Kinase</keyword>
<protein>
    <recommendedName>
        <fullName evidence="13">C4-dicarboxylate transport sensor protein</fullName>
        <ecNumber evidence="13">2.7.13.3</ecNumber>
    </recommendedName>
</protein>
<evidence type="ECO:0000256" key="9">
    <source>
        <dbReference type="ARBA" id="ARBA00022840"/>
    </source>
</evidence>
<dbReference type="InterPro" id="IPR036890">
    <property type="entry name" value="HATPase_C_sf"/>
</dbReference>
<dbReference type="PIRSF" id="PIRSF036431">
    <property type="entry name" value="STHK_DctB"/>
    <property type="match status" value="1"/>
</dbReference>
<dbReference type="Pfam" id="PF00512">
    <property type="entry name" value="HisKA"/>
    <property type="match status" value="1"/>
</dbReference>
<evidence type="ECO:0000256" key="5">
    <source>
        <dbReference type="ARBA" id="ARBA00022679"/>
    </source>
</evidence>
<dbReference type="PANTHER" id="PTHR43065">
    <property type="entry name" value="SENSOR HISTIDINE KINASE"/>
    <property type="match status" value="1"/>
</dbReference>
<comment type="subcellular location">
    <subcellularLocation>
        <location evidence="13">Cell inner membrane</location>
    </subcellularLocation>
    <subcellularLocation>
        <location evidence="2">Cell membrane</location>
        <topology evidence="2">Multi-pass membrane protein</topology>
    </subcellularLocation>
</comment>
<dbReference type="SMART" id="SM00387">
    <property type="entry name" value="HATPase_c"/>
    <property type="match status" value="1"/>
</dbReference>
<dbReference type="CDD" id="cd00082">
    <property type="entry name" value="HisKA"/>
    <property type="match status" value="1"/>
</dbReference>
<dbReference type="EMBL" id="JAAMCP010000012">
    <property type="protein sequence ID" value="NTF39009.1"/>
    <property type="molecule type" value="Genomic_DNA"/>
</dbReference>
<keyword evidence="6" id="KW-0812">Transmembrane</keyword>
<dbReference type="Gene3D" id="3.30.450.20">
    <property type="entry name" value="PAS domain"/>
    <property type="match status" value="2"/>
</dbReference>
<dbReference type="InterPro" id="IPR003594">
    <property type="entry name" value="HATPase_dom"/>
</dbReference>
<dbReference type="Proteomes" id="UP000822331">
    <property type="component" value="Unassembled WGS sequence"/>
</dbReference>
<keyword evidence="19" id="KW-1185">Reference proteome</keyword>
<comment type="catalytic activity">
    <reaction evidence="1 13">
        <text>ATP + protein L-histidine = ADP + protein N-phospho-L-histidine.</text>
        <dbReference type="EC" id="2.7.13.3"/>
    </reaction>
</comment>
<evidence type="ECO:0000313" key="18">
    <source>
        <dbReference type="Proteomes" id="UP000663912"/>
    </source>
</evidence>
<evidence type="ECO:0000256" key="6">
    <source>
        <dbReference type="ARBA" id="ARBA00022692"/>
    </source>
</evidence>
<dbReference type="Pfam" id="PF02743">
    <property type="entry name" value="dCache_1"/>
    <property type="match status" value="1"/>
</dbReference>
<dbReference type="Gene3D" id="3.30.565.10">
    <property type="entry name" value="Histidine kinase-like ATPase, C-terminal domain"/>
    <property type="match status" value="1"/>
</dbReference>
<dbReference type="EC" id="2.7.13.3" evidence="13"/>
<keyword evidence="4" id="KW-0597">Phosphoprotein</keyword>
<dbReference type="InterPro" id="IPR005467">
    <property type="entry name" value="His_kinase_dom"/>
</dbReference>
<dbReference type="Gene3D" id="6.10.250.3020">
    <property type="match status" value="1"/>
</dbReference>
<evidence type="ECO:0000256" key="8">
    <source>
        <dbReference type="ARBA" id="ARBA00022777"/>
    </source>
</evidence>
<dbReference type="CDD" id="cd12914">
    <property type="entry name" value="PDC1_DGC_like"/>
    <property type="match status" value="1"/>
</dbReference>
<keyword evidence="10" id="KW-1133">Transmembrane helix</keyword>
<dbReference type="SMART" id="SM00388">
    <property type="entry name" value="HisKA"/>
    <property type="match status" value="1"/>
</dbReference>
<dbReference type="GO" id="GO:0005524">
    <property type="term" value="F:ATP binding"/>
    <property type="evidence" value="ECO:0007669"/>
    <property type="project" value="UniProtKB-UniRule"/>
</dbReference>
<evidence type="ECO:0000313" key="17">
    <source>
        <dbReference type="EMBL" id="QTG02667.1"/>
    </source>
</evidence>
<dbReference type="InterPro" id="IPR033479">
    <property type="entry name" value="dCache_1"/>
</dbReference>
<dbReference type="SUPFAM" id="SSF47384">
    <property type="entry name" value="Homodimeric domain of signal transducing histidine kinase"/>
    <property type="match status" value="1"/>
</dbReference>
<dbReference type="PANTHER" id="PTHR43065:SF46">
    <property type="entry name" value="C4-DICARBOXYLATE TRANSPORT SENSOR PROTEIN DCTB"/>
    <property type="match status" value="1"/>
</dbReference>
<dbReference type="SUPFAM" id="SSF103190">
    <property type="entry name" value="Sensory domain-like"/>
    <property type="match status" value="1"/>
</dbReference>
<keyword evidence="5 13" id="KW-0808">Transferase</keyword>
<feature type="coiled-coil region" evidence="14">
    <location>
        <begin position="332"/>
        <end position="394"/>
    </location>
</feature>
<evidence type="ECO:0000313" key="19">
    <source>
        <dbReference type="Proteomes" id="UP000822331"/>
    </source>
</evidence>
<reference evidence="17" key="2">
    <citation type="submission" date="2020-02" db="EMBL/GenBank/DDBJ databases">
        <title>Unexpected conservation and global transmission of agrobacterial virulence plasmids.</title>
        <authorList>
            <person name="Weisberg A.J."/>
            <person name="Davis E.W. II"/>
            <person name="Tabima J.R."/>
            <person name="Belcher M.S."/>
            <person name="Miller M."/>
            <person name="Kuo C.-H."/>
            <person name="Loper J.E."/>
            <person name="Grunwald N.J."/>
            <person name="Putnam M.L."/>
            <person name="Chang J.H."/>
        </authorList>
    </citation>
    <scope>NUCLEOTIDE SEQUENCE</scope>
    <source>
        <strain evidence="17">W2/73</strain>
    </source>
</reference>
<evidence type="ECO:0000256" key="4">
    <source>
        <dbReference type="ARBA" id="ARBA00022553"/>
    </source>
</evidence>
<dbReference type="AlphaFoldDB" id="A0AAE7USL0"/>
<feature type="domain" description="Histidine kinase" evidence="15">
    <location>
        <begin position="403"/>
        <end position="612"/>
    </location>
</feature>
<evidence type="ECO:0000256" key="10">
    <source>
        <dbReference type="ARBA" id="ARBA00022989"/>
    </source>
</evidence>
<evidence type="ECO:0000313" key="16">
    <source>
        <dbReference type="EMBL" id="NTF39009.1"/>
    </source>
</evidence>
<evidence type="ECO:0000256" key="3">
    <source>
        <dbReference type="ARBA" id="ARBA00022475"/>
    </source>
</evidence>
<name>A0AAE7USL0_9HYPH</name>
<organism evidence="17 18">
    <name type="scientific">Agrobacterium rubi</name>
    <dbReference type="NCBI Taxonomy" id="28099"/>
    <lineage>
        <taxon>Bacteria</taxon>
        <taxon>Pseudomonadati</taxon>
        <taxon>Pseudomonadota</taxon>
        <taxon>Alphaproteobacteria</taxon>
        <taxon>Hyphomicrobiales</taxon>
        <taxon>Rhizobiaceae</taxon>
        <taxon>Rhizobium/Agrobacterium group</taxon>
        <taxon>Agrobacterium</taxon>
    </lineage>
</organism>
<keyword evidence="13" id="KW-0997">Cell inner membrane</keyword>
<evidence type="ECO:0000259" key="15">
    <source>
        <dbReference type="PROSITE" id="PS50109"/>
    </source>
</evidence>
<sequence length="612" mass="67300">MSVRRAMSKDFDTSRMRWIAFTAMWIIIAIGAFVAADKLGRVQAMKTLLATATTDAELKSALLNVALERPRVLPLVLSRDKDLVEALEVGGLSVEQLDRKLEGLIEGTQASVIYVVNKDGVTVASSNWQTQESFVGSNYAFREYFQGAMRSGAAEHYALGNVSRKPGLYISRRVDTADGQALGVVIAKVEFNRLEADWSIGGRPVYIVDPNGVVLMTSIPEWRFNTVAPIDQNRRQSISDSLQFGDEKLSPLPMSVVHKPGEHVAIVQVDNPAKLKGEYLRLELPVPTTAWSLHYLQPVAAATNGAIRETRVIAAASLMPLIAFSAIWMWRRQKAARERAAAEHDRAELERRVQERTIDLTMARDRLQAEIVRHEQTAEELQSVQHELVKANRLSILGQVAAGVAHEINQPVATIRAFADNARVFLKRDRMQDADDNLESIASLTERIGVITSDLKILARKGRTAAEPVSVRLVIEGAVVLLRSRFAGRMDALDIELPDEGLMVLGSRIRLEQIVINLLQNALEAVEDEAEGQVAVRVKDTGHEVVVSIADNGPGISHDIHQQLFSPFNTSKEGGLGLGLVISRDIASDYGGRLEVETGGDGTCFSVYLKRA</sequence>
<gene>
    <name evidence="16" type="ORF">G6L72_20115</name>
    <name evidence="17" type="ORF">G6M88_20020</name>
</gene>
<dbReference type="GO" id="GO:0005886">
    <property type="term" value="C:plasma membrane"/>
    <property type="evidence" value="ECO:0007669"/>
    <property type="project" value="UniProtKB-SubCell"/>
</dbReference>
<dbReference type="Proteomes" id="UP000663912">
    <property type="component" value="Chromosome 2"/>
</dbReference>
<dbReference type="Pfam" id="PF02518">
    <property type="entry name" value="HATPase_c"/>
    <property type="match status" value="1"/>
</dbReference>
<dbReference type="InterPro" id="IPR003661">
    <property type="entry name" value="HisK_dim/P_dom"/>
</dbReference>
<evidence type="ECO:0000256" key="12">
    <source>
        <dbReference type="ARBA" id="ARBA00023136"/>
    </source>
</evidence>
<evidence type="ECO:0000256" key="2">
    <source>
        <dbReference type="ARBA" id="ARBA00004651"/>
    </source>
</evidence>
<keyword evidence="3 13" id="KW-1003">Cell membrane</keyword>
<dbReference type="InterPro" id="IPR029151">
    <property type="entry name" value="Sensor-like_sf"/>
</dbReference>
<evidence type="ECO:0000256" key="1">
    <source>
        <dbReference type="ARBA" id="ARBA00000085"/>
    </source>
</evidence>
<dbReference type="InterPro" id="IPR017055">
    <property type="entry name" value="Sig_transdc_His_kinase_DctB"/>
</dbReference>
<dbReference type="InterPro" id="IPR004358">
    <property type="entry name" value="Sig_transdc_His_kin-like_C"/>
</dbReference>
<dbReference type="InterPro" id="IPR036097">
    <property type="entry name" value="HisK_dim/P_sf"/>
</dbReference>
<evidence type="ECO:0000256" key="7">
    <source>
        <dbReference type="ARBA" id="ARBA00022741"/>
    </source>
</evidence>
<accession>A0AAE7USL0</accession>
<evidence type="ECO:0000256" key="14">
    <source>
        <dbReference type="SAM" id="Coils"/>
    </source>
</evidence>
<dbReference type="PRINTS" id="PR00344">
    <property type="entry name" value="BCTRLSENSOR"/>
</dbReference>
<keyword evidence="12" id="KW-0472">Membrane</keyword>
<proteinExistence type="predicted"/>
<evidence type="ECO:0000256" key="11">
    <source>
        <dbReference type="ARBA" id="ARBA00023012"/>
    </source>
</evidence>
<dbReference type="Gene3D" id="1.10.287.130">
    <property type="match status" value="1"/>
</dbReference>